<feature type="compositionally biased region" description="Acidic residues" evidence="1">
    <location>
        <begin position="1"/>
        <end position="12"/>
    </location>
</feature>
<feature type="region of interest" description="Disordered" evidence="1">
    <location>
        <begin position="1"/>
        <end position="25"/>
    </location>
</feature>
<dbReference type="InParanoid" id="T1HDW1"/>
<evidence type="ECO:0000313" key="3">
    <source>
        <dbReference type="Proteomes" id="UP000015103"/>
    </source>
</evidence>
<accession>T1HDW1</accession>
<dbReference type="EMBL" id="ACPB03015886">
    <property type="status" value="NOT_ANNOTATED_CDS"/>
    <property type="molecule type" value="Genomic_DNA"/>
</dbReference>
<evidence type="ECO:0000256" key="1">
    <source>
        <dbReference type="SAM" id="MobiDB-lite"/>
    </source>
</evidence>
<dbReference type="AlphaFoldDB" id="T1HDW1"/>
<organism evidence="2 3">
    <name type="scientific">Rhodnius prolixus</name>
    <name type="common">Triatomid bug</name>
    <dbReference type="NCBI Taxonomy" id="13249"/>
    <lineage>
        <taxon>Eukaryota</taxon>
        <taxon>Metazoa</taxon>
        <taxon>Ecdysozoa</taxon>
        <taxon>Arthropoda</taxon>
        <taxon>Hexapoda</taxon>
        <taxon>Insecta</taxon>
        <taxon>Pterygota</taxon>
        <taxon>Neoptera</taxon>
        <taxon>Paraneoptera</taxon>
        <taxon>Hemiptera</taxon>
        <taxon>Heteroptera</taxon>
        <taxon>Panheteroptera</taxon>
        <taxon>Cimicomorpha</taxon>
        <taxon>Reduviidae</taxon>
        <taxon>Triatominae</taxon>
        <taxon>Rhodnius</taxon>
    </lineage>
</organism>
<name>T1HDW1_RHOPR</name>
<sequence length="163" mass="18304">MATLNDVEESDISTETREKYEEEEEVDYKRVKVGKKPKEELSDEEDKTEIDLLNIPKKPKIKMFKLKLLESKETVSVEEEKLEEAFDSGSTETLYNISASTASKSPSVSTAFRSSASLDTLLSLESFEGSEATVESPESSIGFAPSVKTKKKKKYFIKENKSL</sequence>
<reference evidence="2" key="1">
    <citation type="submission" date="2015-05" db="UniProtKB">
        <authorList>
            <consortium name="EnsemblMetazoa"/>
        </authorList>
    </citation>
    <scope>IDENTIFICATION</scope>
</reference>
<proteinExistence type="predicted"/>
<dbReference type="HOGENOM" id="CLU_1629123_0_0_1"/>
<evidence type="ECO:0000313" key="2">
    <source>
        <dbReference type="EnsemblMetazoa" id="RPRC002233-PA"/>
    </source>
</evidence>
<dbReference type="Proteomes" id="UP000015103">
    <property type="component" value="Unassembled WGS sequence"/>
</dbReference>
<dbReference type="VEuPathDB" id="VectorBase:RPRC002233"/>
<keyword evidence="3" id="KW-1185">Reference proteome</keyword>
<dbReference type="EnsemblMetazoa" id="RPRC002233-RA">
    <property type="protein sequence ID" value="RPRC002233-PA"/>
    <property type="gene ID" value="RPRC002233"/>
</dbReference>
<protein>
    <submittedName>
        <fullName evidence="2">Uncharacterized protein</fullName>
    </submittedName>
</protein>